<evidence type="ECO:0000313" key="2">
    <source>
        <dbReference type="Proteomes" id="UP001055439"/>
    </source>
</evidence>
<dbReference type="Proteomes" id="UP001055439">
    <property type="component" value="Chromosome 7"/>
</dbReference>
<accession>A0A9E7KM23</accession>
<dbReference type="AlphaFoldDB" id="A0A9E7KM23"/>
<sequence>MYGCVFWSRRSVLHCSSINSMHKTLAETHSSQDRSRFFLFVFPSTVVGEVRLGEKTWRGFLLASVKERIEGTKGSCKSSSAAASIKNHKGKHISHQEIVTCESRAGTECDRVDWHSKCRRADEALISCSAVMVQADTTRMRIPPWI</sequence>
<dbReference type="OrthoDB" id="10346320at2759"/>
<name>A0A9E7KM23_9LILI</name>
<gene>
    <name evidence="1" type="ORF">MUK42_25177</name>
</gene>
<proteinExistence type="predicted"/>
<reference evidence="1" key="1">
    <citation type="submission" date="2022-05" db="EMBL/GenBank/DDBJ databases">
        <title>The Musa troglodytarum L. genome provides insights into the mechanism of non-climacteric behaviour and enrichment of carotenoids.</title>
        <authorList>
            <person name="Wang J."/>
        </authorList>
    </citation>
    <scope>NUCLEOTIDE SEQUENCE</scope>
    <source>
        <tissue evidence="1">Leaf</tissue>
    </source>
</reference>
<organism evidence="1 2">
    <name type="scientific">Musa troglodytarum</name>
    <name type="common">fe'i banana</name>
    <dbReference type="NCBI Taxonomy" id="320322"/>
    <lineage>
        <taxon>Eukaryota</taxon>
        <taxon>Viridiplantae</taxon>
        <taxon>Streptophyta</taxon>
        <taxon>Embryophyta</taxon>
        <taxon>Tracheophyta</taxon>
        <taxon>Spermatophyta</taxon>
        <taxon>Magnoliopsida</taxon>
        <taxon>Liliopsida</taxon>
        <taxon>Zingiberales</taxon>
        <taxon>Musaceae</taxon>
        <taxon>Musa</taxon>
    </lineage>
</organism>
<dbReference type="EMBL" id="CP097509">
    <property type="protein sequence ID" value="URE20225.1"/>
    <property type="molecule type" value="Genomic_DNA"/>
</dbReference>
<keyword evidence="2" id="KW-1185">Reference proteome</keyword>
<evidence type="ECO:0000313" key="1">
    <source>
        <dbReference type="EMBL" id="URE20225.1"/>
    </source>
</evidence>
<protein>
    <submittedName>
        <fullName evidence="1">Uncharacterized protein</fullName>
    </submittedName>
</protein>